<dbReference type="InterPro" id="IPR025018">
    <property type="entry name" value="DUF3953"/>
</dbReference>
<dbReference type="Pfam" id="PF13129">
    <property type="entry name" value="DUF3953"/>
    <property type="match status" value="1"/>
</dbReference>
<evidence type="ECO:0008006" key="4">
    <source>
        <dbReference type="Google" id="ProtNLM"/>
    </source>
</evidence>
<comment type="caution">
    <text evidence="2">The sequence shown here is derived from an EMBL/GenBank/DDBJ whole genome shotgun (WGS) entry which is preliminary data.</text>
</comment>
<feature type="transmembrane region" description="Helical" evidence="1">
    <location>
        <begin position="13"/>
        <end position="33"/>
    </location>
</feature>
<dbReference type="EMBL" id="ATAE01000020">
    <property type="protein sequence ID" value="ERN53659.1"/>
    <property type="molecule type" value="Genomic_DNA"/>
</dbReference>
<dbReference type="Proteomes" id="UP000017170">
    <property type="component" value="Unassembled WGS sequence"/>
</dbReference>
<protein>
    <recommendedName>
        <fullName evidence="4">DUF3953 domain-containing protein</fullName>
    </recommendedName>
</protein>
<evidence type="ECO:0000313" key="2">
    <source>
        <dbReference type="EMBL" id="ERN53659.1"/>
    </source>
</evidence>
<proteinExistence type="predicted"/>
<dbReference type="PATRIC" id="fig|1188261.3.peg.1502"/>
<keyword evidence="1" id="KW-1133">Transmembrane helix</keyword>
<dbReference type="AlphaFoldDB" id="U6SPK7"/>
<keyword evidence="1" id="KW-0472">Membrane</keyword>
<evidence type="ECO:0000256" key="1">
    <source>
        <dbReference type="SAM" id="Phobius"/>
    </source>
</evidence>
<name>U6SPK7_9BACI</name>
<keyword evidence="3" id="KW-1185">Reference proteome</keyword>
<organism evidence="2 3">
    <name type="scientific">Alkalihalophilus marmarensis DSM 21297</name>
    <dbReference type="NCBI Taxonomy" id="1188261"/>
    <lineage>
        <taxon>Bacteria</taxon>
        <taxon>Bacillati</taxon>
        <taxon>Bacillota</taxon>
        <taxon>Bacilli</taxon>
        <taxon>Bacillales</taxon>
        <taxon>Bacillaceae</taxon>
        <taxon>Alkalihalophilus</taxon>
    </lineage>
</organism>
<dbReference type="RefSeq" id="WP_022627826.1">
    <property type="nucleotide sequence ID" value="NZ_ATAE01000020.1"/>
</dbReference>
<accession>U6SPK7</accession>
<keyword evidence="1" id="KW-0812">Transmembrane</keyword>
<evidence type="ECO:0000313" key="3">
    <source>
        <dbReference type="Proteomes" id="UP000017170"/>
    </source>
</evidence>
<reference evidence="2 3" key="1">
    <citation type="journal article" date="2013" name="Genome Announc.">
        <title>Genome Sequence of the Extreme Obligate Alkaliphile Bacillus marmarensis Strain DSM 21297.</title>
        <authorList>
            <person name="Wernick D.G."/>
            <person name="Choi K.Y."/>
            <person name="Tat C.A."/>
            <person name="Lafontaine Rivera J.G."/>
            <person name="Liao J.C."/>
        </authorList>
    </citation>
    <scope>NUCLEOTIDE SEQUENCE [LARGE SCALE GENOMIC DNA]</scope>
    <source>
        <strain evidence="2 3">DSM 21297</strain>
    </source>
</reference>
<sequence length="64" mass="7003">MASFGKFTQNFDYMNLLMFLLGMMLLTTGVIELRKNTKAAAGYLSVFAAMFVLIVGVQSVMLGS</sequence>
<feature type="transmembrane region" description="Helical" evidence="1">
    <location>
        <begin position="40"/>
        <end position="61"/>
    </location>
</feature>
<gene>
    <name evidence="2" type="ORF">A33I_10660</name>
</gene>